<proteinExistence type="predicted"/>
<dbReference type="InterPro" id="IPR048465">
    <property type="entry name" value="Maestro-like_HEAT"/>
</dbReference>
<reference evidence="4" key="2">
    <citation type="submission" date="2025-09" db="UniProtKB">
        <authorList>
            <consortium name="Ensembl"/>
        </authorList>
    </citation>
    <scope>IDENTIFICATION</scope>
</reference>
<dbReference type="InterPro" id="IPR016024">
    <property type="entry name" value="ARM-type_fold"/>
</dbReference>
<organism evidence="4 5">
    <name type="scientific">Dromaius novaehollandiae</name>
    <name type="common">Emu</name>
    <dbReference type="NCBI Taxonomy" id="8790"/>
    <lineage>
        <taxon>Eukaryota</taxon>
        <taxon>Metazoa</taxon>
        <taxon>Chordata</taxon>
        <taxon>Craniata</taxon>
        <taxon>Vertebrata</taxon>
        <taxon>Euteleostomi</taxon>
        <taxon>Archelosauria</taxon>
        <taxon>Archosauria</taxon>
        <taxon>Dinosauria</taxon>
        <taxon>Saurischia</taxon>
        <taxon>Theropoda</taxon>
        <taxon>Coelurosauria</taxon>
        <taxon>Aves</taxon>
        <taxon>Palaeognathae</taxon>
        <taxon>Casuariiformes</taxon>
        <taxon>Dromaiidae</taxon>
        <taxon>Dromaius</taxon>
    </lineage>
</organism>
<evidence type="ECO:0000313" key="4">
    <source>
        <dbReference type="Ensembl" id="ENSDNVP00000015331.1"/>
    </source>
</evidence>
<keyword evidence="1" id="KW-0677">Repeat</keyword>
<dbReference type="Pfam" id="PF21047">
    <property type="entry name" value="HEAT_Maestro"/>
    <property type="match status" value="1"/>
</dbReference>
<protein>
    <submittedName>
        <fullName evidence="4">Uncharacterized protein</fullName>
    </submittedName>
</protein>
<dbReference type="Proteomes" id="UP000694423">
    <property type="component" value="Unplaced"/>
</dbReference>
<dbReference type="AlphaFoldDB" id="A0A8C4K0Z5"/>
<dbReference type="GO" id="GO:0005737">
    <property type="term" value="C:cytoplasm"/>
    <property type="evidence" value="ECO:0007669"/>
    <property type="project" value="TreeGrafter"/>
</dbReference>
<dbReference type="PANTHER" id="PTHR23120:SF17">
    <property type="entry name" value="MAESTRO HEAT-LIKE REPEAT-CONTAINING PROTEIN FAMILY MEMBER 7"/>
    <property type="match status" value="1"/>
</dbReference>
<evidence type="ECO:0000259" key="3">
    <source>
        <dbReference type="Pfam" id="PF23227"/>
    </source>
</evidence>
<accession>A0A8C4K0Z5</accession>
<name>A0A8C4K0Z5_DRONO</name>
<reference evidence="4" key="1">
    <citation type="submission" date="2025-08" db="UniProtKB">
        <authorList>
            <consortium name="Ensembl"/>
        </authorList>
    </citation>
    <scope>IDENTIFICATION</scope>
</reference>
<dbReference type="Pfam" id="PF23227">
    <property type="entry name" value="HEAT_MROH2B_C"/>
    <property type="match status" value="1"/>
</dbReference>
<dbReference type="InterPro" id="IPR011989">
    <property type="entry name" value="ARM-like"/>
</dbReference>
<dbReference type="Gene3D" id="1.25.10.10">
    <property type="entry name" value="Leucine-rich Repeat Variant"/>
    <property type="match status" value="1"/>
</dbReference>
<dbReference type="Ensembl" id="ENSDNVT00000018427.1">
    <property type="protein sequence ID" value="ENSDNVP00000015331.1"/>
    <property type="gene ID" value="ENSDNVG00000010795.1"/>
</dbReference>
<dbReference type="InterPro" id="IPR055406">
    <property type="entry name" value="HEAT_Maestro"/>
</dbReference>
<dbReference type="InterPro" id="IPR045206">
    <property type="entry name" value="Maestro_heat-like_prot"/>
</dbReference>
<evidence type="ECO:0000259" key="2">
    <source>
        <dbReference type="Pfam" id="PF21047"/>
    </source>
</evidence>
<dbReference type="PANTHER" id="PTHR23120">
    <property type="entry name" value="MAESTRO-RELATED HEAT DOMAIN-CONTAINING"/>
    <property type="match status" value="1"/>
</dbReference>
<feature type="domain" description="Maestro/Maestro-like HEAT-repeats" evidence="3">
    <location>
        <begin position="251"/>
        <end position="338"/>
    </location>
</feature>
<evidence type="ECO:0000313" key="5">
    <source>
        <dbReference type="Proteomes" id="UP000694423"/>
    </source>
</evidence>
<sequence length="339" mass="38143">VNGFYHHLRNLHQSQARHVIMTLLFFLTHTFMEEVTSALLSFQLPLDKYGEPSALVYLAASALSAVLAWSCRRHEGILASRVCFPPQAASAVCEVLSVHKGTSAVTFRLFPRLLMALLVQAHYILLPVQGRTSLPPLREMPAEPAAESLLCCVVEAVKTLLLKMGCHYEFTFVEKERGWDMLTSPKTHYRGVTLLARAMVHYNCCELWRILYHLVPFLEQGDKQLKITAMAFFVELLHMPEAKRLPREYSVTRLVKGLADCDPVMRALCVKGLITIIKWPRKDVQGLVPAMMKSLQGVDGRLVVEALANVGNILSGLEKASYTSCITRPLRLLFDDVRK</sequence>
<keyword evidence="5" id="KW-1185">Reference proteome</keyword>
<feature type="domain" description="Maestro-like HEAT-repeats" evidence="2">
    <location>
        <begin position="2"/>
        <end position="48"/>
    </location>
</feature>
<dbReference type="SUPFAM" id="SSF48371">
    <property type="entry name" value="ARM repeat"/>
    <property type="match status" value="1"/>
</dbReference>
<evidence type="ECO:0000256" key="1">
    <source>
        <dbReference type="ARBA" id="ARBA00022737"/>
    </source>
</evidence>